<comment type="similarity">
    <text evidence="1">Belongs to the protein kinase superfamily. STE Ser/Thr protein kinase family. MAP kinase kinase kinase subfamily.</text>
</comment>
<dbReference type="GeneID" id="10507708"/>
<feature type="compositionally biased region" description="Polar residues" evidence="11">
    <location>
        <begin position="498"/>
        <end position="523"/>
    </location>
</feature>
<keyword evidence="7" id="KW-0418">Kinase</keyword>
<dbReference type="CDD" id="cd06606">
    <property type="entry name" value="STKc_MAPKKK"/>
    <property type="match status" value="1"/>
</dbReference>
<evidence type="ECO:0000313" key="15">
    <source>
        <dbReference type="Proteomes" id="UP000001064"/>
    </source>
</evidence>
<dbReference type="STRING" id="5786.F0ZVT4"/>
<evidence type="ECO:0000256" key="2">
    <source>
        <dbReference type="ARBA" id="ARBA00022527"/>
    </source>
</evidence>
<dbReference type="PROSITE" id="PS00107">
    <property type="entry name" value="PROTEIN_KINASE_ATP"/>
    <property type="match status" value="1"/>
</dbReference>
<dbReference type="InterPro" id="IPR000719">
    <property type="entry name" value="Prot_kinase_dom"/>
</dbReference>
<keyword evidence="15" id="KW-1185">Reference proteome</keyword>
<dbReference type="InterPro" id="IPR001680">
    <property type="entry name" value="WD40_rpt"/>
</dbReference>
<feature type="binding site" evidence="10">
    <location>
        <position position="191"/>
    </location>
    <ligand>
        <name>ATP</name>
        <dbReference type="ChEBI" id="CHEBI:30616"/>
    </ligand>
</feature>
<dbReference type="InterPro" id="IPR000270">
    <property type="entry name" value="PB1_dom"/>
</dbReference>
<evidence type="ECO:0000256" key="10">
    <source>
        <dbReference type="PROSITE-ProRule" id="PRU10141"/>
    </source>
</evidence>
<organism evidence="14 15">
    <name type="scientific">Dictyostelium purpureum</name>
    <name type="common">Slime mold</name>
    <dbReference type="NCBI Taxonomy" id="5786"/>
    <lineage>
        <taxon>Eukaryota</taxon>
        <taxon>Amoebozoa</taxon>
        <taxon>Evosea</taxon>
        <taxon>Eumycetozoa</taxon>
        <taxon>Dictyostelia</taxon>
        <taxon>Dictyosteliales</taxon>
        <taxon>Dictyosteliaceae</taxon>
        <taxon>Dictyostelium</taxon>
    </lineage>
</organism>
<dbReference type="Gene3D" id="1.10.510.10">
    <property type="entry name" value="Transferase(Phosphotransferase) domain 1"/>
    <property type="match status" value="1"/>
</dbReference>
<feature type="repeat" description="WD" evidence="9">
    <location>
        <begin position="681"/>
        <end position="722"/>
    </location>
</feature>
<evidence type="ECO:0008006" key="16">
    <source>
        <dbReference type="Google" id="ProtNLM"/>
    </source>
</evidence>
<dbReference type="EMBL" id="GL871220">
    <property type="protein sequence ID" value="EGC31954.1"/>
    <property type="molecule type" value="Genomic_DNA"/>
</dbReference>
<feature type="repeat" description="WD" evidence="9">
    <location>
        <begin position="766"/>
        <end position="817"/>
    </location>
</feature>
<dbReference type="GO" id="GO:0030587">
    <property type="term" value="P:sorocarp development"/>
    <property type="evidence" value="ECO:0007669"/>
    <property type="project" value="EnsemblProtists"/>
</dbReference>
<evidence type="ECO:0000256" key="9">
    <source>
        <dbReference type="PROSITE-ProRule" id="PRU00221"/>
    </source>
</evidence>
<dbReference type="RefSeq" id="XP_003291523.1">
    <property type="nucleotide sequence ID" value="XM_003291475.1"/>
</dbReference>
<gene>
    <name evidence="14" type="ORF">DICPUDRAFT_49896</name>
</gene>
<dbReference type="Gene3D" id="3.10.20.90">
    <property type="entry name" value="Phosphatidylinositol 3-kinase Catalytic Subunit, Chain A, domain 1"/>
    <property type="match status" value="1"/>
</dbReference>
<dbReference type="Proteomes" id="UP000001064">
    <property type="component" value="Unassembled WGS sequence"/>
</dbReference>
<dbReference type="SMART" id="SM00220">
    <property type="entry name" value="S_TKc"/>
    <property type="match status" value="1"/>
</dbReference>
<dbReference type="InterPro" id="IPR001810">
    <property type="entry name" value="F-box_dom"/>
</dbReference>
<dbReference type="eggNOG" id="KOG0274">
    <property type="taxonomic scope" value="Eukaryota"/>
</dbReference>
<keyword evidence="8 10" id="KW-0067">ATP-binding</keyword>
<dbReference type="InterPro" id="IPR019775">
    <property type="entry name" value="WD40_repeat_CS"/>
</dbReference>
<dbReference type="GO" id="GO:0035556">
    <property type="term" value="P:intracellular signal transduction"/>
    <property type="evidence" value="ECO:0000318"/>
    <property type="project" value="GO_Central"/>
</dbReference>
<dbReference type="SMART" id="SM00256">
    <property type="entry name" value="FBOX"/>
    <property type="match status" value="1"/>
</dbReference>
<dbReference type="SUPFAM" id="SSF56112">
    <property type="entry name" value="Protein kinase-like (PK-like)"/>
    <property type="match status" value="1"/>
</dbReference>
<reference evidence="15" key="1">
    <citation type="journal article" date="2011" name="Genome Biol.">
        <title>Comparative genomics of the social amoebae Dictyostelium discoideum and Dictyostelium purpureum.</title>
        <authorList>
            <consortium name="US DOE Joint Genome Institute (JGI-PGF)"/>
            <person name="Sucgang R."/>
            <person name="Kuo A."/>
            <person name="Tian X."/>
            <person name="Salerno W."/>
            <person name="Parikh A."/>
            <person name="Feasley C.L."/>
            <person name="Dalin E."/>
            <person name="Tu H."/>
            <person name="Huang E."/>
            <person name="Barry K."/>
            <person name="Lindquist E."/>
            <person name="Shapiro H."/>
            <person name="Bruce D."/>
            <person name="Schmutz J."/>
            <person name="Salamov A."/>
            <person name="Fey P."/>
            <person name="Gaudet P."/>
            <person name="Anjard C."/>
            <person name="Babu M.M."/>
            <person name="Basu S."/>
            <person name="Bushmanova Y."/>
            <person name="van der Wel H."/>
            <person name="Katoh-Kurasawa M."/>
            <person name="Dinh C."/>
            <person name="Coutinho P.M."/>
            <person name="Saito T."/>
            <person name="Elias M."/>
            <person name="Schaap P."/>
            <person name="Kay R.R."/>
            <person name="Henrissat B."/>
            <person name="Eichinger L."/>
            <person name="Rivero F."/>
            <person name="Putnam N.H."/>
            <person name="West C.M."/>
            <person name="Loomis W.F."/>
            <person name="Chisholm R.L."/>
            <person name="Shaulsky G."/>
            <person name="Strassmann J.E."/>
            <person name="Queller D.C."/>
            <person name="Kuspa A."/>
            <person name="Grigoriev I.V."/>
        </authorList>
    </citation>
    <scope>NUCLEOTIDE SEQUENCE [LARGE SCALE GENOMIC DNA]</scope>
    <source>
        <strain evidence="15">QSDP1</strain>
    </source>
</reference>
<keyword evidence="2" id="KW-0723">Serine/threonine-protein kinase</keyword>
<dbReference type="FunFam" id="3.30.200.20:FF:000387">
    <property type="entry name" value="Serine/threonine-protein kinase STE11"/>
    <property type="match status" value="1"/>
</dbReference>
<feature type="repeat" description="WD" evidence="9">
    <location>
        <begin position="902"/>
        <end position="935"/>
    </location>
</feature>
<dbReference type="InterPro" id="IPR011009">
    <property type="entry name" value="Kinase-like_dom_sf"/>
</dbReference>
<dbReference type="InterPro" id="IPR020472">
    <property type="entry name" value="WD40_PAC1"/>
</dbReference>
<proteinExistence type="inferred from homology"/>
<dbReference type="GO" id="GO:0005938">
    <property type="term" value="C:cell cortex"/>
    <property type="evidence" value="ECO:0007669"/>
    <property type="project" value="EnsemblProtists"/>
</dbReference>
<dbReference type="SMART" id="SM00320">
    <property type="entry name" value="WD40"/>
    <property type="match status" value="7"/>
</dbReference>
<dbReference type="InterPro" id="IPR015943">
    <property type="entry name" value="WD40/YVTN_repeat-like_dom_sf"/>
</dbReference>
<evidence type="ECO:0000256" key="1">
    <source>
        <dbReference type="ARBA" id="ARBA00006529"/>
    </source>
</evidence>
<dbReference type="PROSITE" id="PS50294">
    <property type="entry name" value="WD_REPEATS_REGION"/>
    <property type="match status" value="4"/>
</dbReference>
<feature type="repeat" description="WD" evidence="9">
    <location>
        <begin position="835"/>
        <end position="857"/>
    </location>
</feature>
<dbReference type="InParanoid" id="F0ZVT4"/>
<evidence type="ECO:0000256" key="3">
    <source>
        <dbReference type="ARBA" id="ARBA00022574"/>
    </source>
</evidence>
<sequence length="935" mass="105143">MSFINSPNDQLRIKCILGDDIRIIKVNANVSYDGLMNQLEQDFNTPILIHQYEDYEGDKVTVKSEYDIMEAISMYFELKSLNPSKIISTKFFLKQGSRNGMNGVNNIRPSSPIIMNNNNNNNNNLNNINININQSNNIVNTDFPSLIINEHEELISNHAIRWQKGQILGRGGYGAVYLGLNKDTGELFAVKQLEMTDMTNDPKLKNMILSFSKEIEVMKSLRHENIVRYLGTSLDQTNLSVFLEYIPGGSISSLLSKFGAFSENVIRVYTKQILQGLSFLHSNQIIHRDIKGANILIDTKGTVKLSDFGCSKSFSGIVSQFKSIQGTPYWMAPEVIKQTGHGRSSDIWSLGCVIVEMATGLPPWSNINELGAVMYHIASSNSIPMIPDHLSSEAFDFLHLCFNRDPKERPDANQLLKHPFITNLDESCINLVTSLNQNNNLLNINQPPQTLSSSPNGSIINNNINNNNNNNSNNSNINQQQSQQQNQTNVSAASSSSGGTVRNRFSISSGSTKNNRYTPPSTANLMLNSQQQLTSSGLSTSGQLLGINSLSKILLIQIFKNFLPKNVGVLSRVCKKWRIACEDEDLWLKFYSERLINKPKFVVDQTYRSYYINKVYKDQKHWFEKKITQTTLKGHDKTVFCVKIVSDQYALSGGDDKKLKIWDISSGNSKKGSGGKYLYSLKGHGNAVKSVDFQNDFSRVFTASSDFTSKIWNVKTKKALYTYTGHREAVTSINYLGDIESKCLTASLDKTIQLWDSETGSCLSTLRGHTDGILSVKYDQSSEQPNRAAFFNHTIVSASLDKTAIVWDTRISSAVRKFTDHCDDLLCCYVFDQKVITGSCDGKIKLWDIGTCKTISTFTPSENKDKNWVWCLQFDQSKIISSGVTGVIRIWDIYNERSSRIIGGHHQTIFSLHYKDQKLITGSHDKMVKIWHNED</sequence>
<dbReference type="Gene3D" id="1.20.1280.50">
    <property type="match status" value="1"/>
</dbReference>
<dbReference type="GO" id="GO:0009653">
    <property type="term" value="P:anatomical structure morphogenesis"/>
    <property type="evidence" value="ECO:0007669"/>
    <property type="project" value="EnsemblProtists"/>
</dbReference>
<dbReference type="InterPro" id="IPR008271">
    <property type="entry name" value="Ser/Thr_kinase_AS"/>
</dbReference>
<dbReference type="eggNOG" id="KOG0198">
    <property type="taxonomic scope" value="Eukaryota"/>
</dbReference>
<dbReference type="PROSITE" id="PS51745">
    <property type="entry name" value="PB1"/>
    <property type="match status" value="1"/>
</dbReference>
<dbReference type="FunFam" id="1.10.510.10:FF:000182">
    <property type="entry name" value="MAP kinase kinase kinase mkh1"/>
    <property type="match status" value="1"/>
</dbReference>
<dbReference type="Gene3D" id="2.130.10.10">
    <property type="entry name" value="YVTN repeat-like/Quinoprotein amine dehydrogenase"/>
    <property type="match status" value="2"/>
</dbReference>
<dbReference type="GO" id="GO:0005737">
    <property type="term" value="C:cytoplasm"/>
    <property type="evidence" value="ECO:0000318"/>
    <property type="project" value="GO_Central"/>
</dbReference>
<dbReference type="Pfam" id="PF12937">
    <property type="entry name" value="F-box-like"/>
    <property type="match status" value="1"/>
</dbReference>
<keyword evidence="5" id="KW-0677">Repeat</keyword>
<dbReference type="InterPro" id="IPR017441">
    <property type="entry name" value="Protein_kinase_ATP_BS"/>
</dbReference>
<dbReference type="CDD" id="cd00200">
    <property type="entry name" value="WD40"/>
    <property type="match status" value="1"/>
</dbReference>
<evidence type="ECO:0000256" key="6">
    <source>
        <dbReference type="ARBA" id="ARBA00022741"/>
    </source>
</evidence>
<dbReference type="AlphaFoldDB" id="F0ZVT4"/>
<dbReference type="InterPro" id="IPR053793">
    <property type="entry name" value="PB1-like"/>
</dbReference>
<dbReference type="PANTHER" id="PTHR11584">
    <property type="entry name" value="SERINE/THREONINE PROTEIN KINASE"/>
    <property type="match status" value="1"/>
</dbReference>
<evidence type="ECO:0000259" key="13">
    <source>
        <dbReference type="PROSITE" id="PS51745"/>
    </source>
</evidence>
<evidence type="ECO:0000256" key="5">
    <source>
        <dbReference type="ARBA" id="ARBA00022737"/>
    </source>
</evidence>
<feature type="region of interest" description="Disordered" evidence="11">
    <location>
        <begin position="446"/>
        <end position="523"/>
    </location>
</feature>
<dbReference type="InterPro" id="IPR036047">
    <property type="entry name" value="F-box-like_dom_sf"/>
</dbReference>
<dbReference type="SUPFAM" id="SSF81383">
    <property type="entry name" value="F-box domain"/>
    <property type="match status" value="1"/>
</dbReference>
<evidence type="ECO:0000256" key="4">
    <source>
        <dbReference type="ARBA" id="ARBA00022679"/>
    </source>
</evidence>
<dbReference type="InterPro" id="IPR036322">
    <property type="entry name" value="WD40_repeat_dom_sf"/>
</dbReference>
<dbReference type="PRINTS" id="PR00320">
    <property type="entry name" value="GPROTEINBRPT"/>
</dbReference>
<feature type="domain" description="PB1" evidence="13">
    <location>
        <begin position="10"/>
        <end position="91"/>
    </location>
</feature>
<feature type="compositionally biased region" description="Low complexity" evidence="11">
    <location>
        <begin position="446"/>
        <end position="497"/>
    </location>
</feature>
<feature type="repeat" description="WD" evidence="9">
    <location>
        <begin position="632"/>
        <end position="672"/>
    </location>
</feature>
<dbReference type="VEuPathDB" id="AmoebaDB:DICPUDRAFT_49896"/>
<feature type="domain" description="Protein kinase" evidence="12">
    <location>
        <begin position="162"/>
        <end position="421"/>
    </location>
</feature>
<evidence type="ECO:0000313" key="14">
    <source>
        <dbReference type="EMBL" id="EGC31954.1"/>
    </source>
</evidence>
<evidence type="ECO:0000256" key="7">
    <source>
        <dbReference type="ARBA" id="ARBA00022777"/>
    </source>
</evidence>
<dbReference type="SUPFAM" id="SSF54277">
    <property type="entry name" value="CAD &amp; PB1 domains"/>
    <property type="match status" value="1"/>
</dbReference>
<dbReference type="FunCoup" id="F0ZVT4">
    <property type="interactions" value="585"/>
</dbReference>
<dbReference type="PROSITE" id="PS50011">
    <property type="entry name" value="PROTEIN_KINASE_DOM"/>
    <property type="match status" value="1"/>
</dbReference>
<keyword evidence="3 9" id="KW-0853">WD repeat</keyword>
<evidence type="ECO:0000256" key="8">
    <source>
        <dbReference type="ARBA" id="ARBA00022840"/>
    </source>
</evidence>
<feature type="repeat" description="WD" evidence="9">
    <location>
        <begin position="723"/>
        <end position="765"/>
    </location>
</feature>
<dbReference type="SUPFAM" id="SSF50978">
    <property type="entry name" value="WD40 repeat-like"/>
    <property type="match status" value="1"/>
</dbReference>
<dbReference type="Pfam" id="PF00069">
    <property type="entry name" value="Pkinase"/>
    <property type="match status" value="1"/>
</dbReference>
<protein>
    <recommendedName>
        <fullName evidence="16">Protein kinase domain-containing protein</fullName>
    </recommendedName>
</protein>
<dbReference type="PROSITE" id="PS00108">
    <property type="entry name" value="PROTEIN_KINASE_ST"/>
    <property type="match status" value="1"/>
</dbReference>
<dbReference type="PROSITE" id="PS50082">
    <property type="entry name" value="WD_REPEATS_2"/>
    <property type="match status" value="6"/>
</dbReference>
<dbReference type="PROSITE" id="PS00678">
    <property type="entry name" value="WD_REPEATS_1"/>
    <property type="match status" value="5"/>
</dbReference>
<dbReference type="OMA" id="AAVMYHI"/>
<evidence type="ECO:0000256" key="11">
    <source>
        <dbReference type="SAM" id="MobiDB-lite"/>
    </source>
</evidence>
<dbReference type="OrthoDB" id="266718at2759"/>
<name>F0ZVT4_DICPU</name>
<dbReference type="Pfam" id="PF00564">
    <property type="entry name" value="PB1"/>
    <property type="match status" value="1"/>
</dbReference>
<dbReference type="PANTHER" id="PTHR11584:SF369">
    <property type="entry name" value="MITOGEN-ACTIVATED PROTEIN KINASE KINASE KINASE 19-RELATED"/>
    <property type="match status" value="1"/>
</dbReference>
<dbReference type="CDD" id="cd05992">
    <property type="entry name" value="PB1"/>
    <property type="match status" value="1"/>
</dbReference>
<dbReference type="GO" id="GO:0004674">
    <property type="term" value="F:protein serine/threonine kinase activity"/>
    <property type="evidence" value="ECO:0000318"/>
    <property type="project" value="GO_Central"/>
</dbReference>
<dbReference type="GO" id="GO:0005524">
    <property type="term" value="F:ATP binding"/>
    <property type="evidence" value="ECO:0007669"/>
    <property type="project" value="UniProtKB-UniRule"/>
</dbReference>
<dbReference type="KEGG" id="dpp:DICPUDRAFT_49896"/>
<keyword evidence="6 10" id="KW-0547">Nucleotide-binding</keyword>
<dbReference type="Pfam" id="PF00400">
    <property type="entry name" value="WD40"/>
    <property type="match status" value="6"/>
</dbReference>
<dbReference type="SMART" id="SM00666">
    <property type="entry name" value="PB1"/>
    <property type="match status" value="1"/>
</dbReference>
<keyword evidence="4" id="KW-0808">Transferase</keyword>
<accession>F0ZVT4</accession>
<evidence type="ECO:0000259" key="12">
    <source>
        <dbReference type="PROSITE" id="PS50011"/>
    </source>
</evidence>